<dbReference type="InterPro" id="IPR009060">
    <property type="entry name" value="UBA-like_sf"/>
</dbReference>
<dbReference type="GO" id="GO:0032182">
    <property type="term" value="F:ubiquitin-like protein binding"/>
    <property type="evidence" value="ECO:0007669"/>
    <property type="project" value="TreeGrafter"/>
</dbReference>
<dbReference type="InterPro" id="IPR014764">
    <property type="entry name" value="DCN-prot"/>
</dbReference>
<dbReference type="CDD" id="cd14350">
    <property type="entry name" value="UBA_DCNL"/>
    <property type="match status" value="1"/>
</dbReference>
<evidence type="ECO:0000259" key="3">
    <source>
        <dbReference type="PROSITE" id="PS51229"/>
    </source>
</evidence>
<dbReference type="PANTHER" id="PTHR12281:SF31">
    <property type="entry name" value="DCN1-LIKE PROTEIN 3"/>
    <property type="match status" value="1"/>
</dbReference>
<dbReference type="InterPro" id="IPR005176">
    <property type="entry name" value="PONY_dom"/>
</dbReference>
<dbReference type="PROSITE" id="PS51229">
    <property type="entry name" value="DCUN1"/>
    <property type="match status" value="1"/>
</dbReference>
<evidence type="ECO:0000256" key="2">
    <source>
        <dbReference type="RuleBase" id="RU410713"/>
    </source>
</evidence>
<keyword evidence="5" id="KW-1185">Reference proteome</keyword>
<dbReference type="InterPro" id="IPR042460">
    <property type="entry name" value="DCN1-like_PONY"/>
</dbReference>
<dbReference type="Pfam" id="PF03556">
    <property type="entry name" value="Cullin_binding"/>
    <property type="match status" value="1"/>
</dbReference>
<organism evidence="4 5">
    <name type="scientific">Chytriomyces confervae</name>
    <dbReference type="NCBI Taxonomy" id="246404"/>
    <lineage>
        <taxon>Eukaryota</taxon>
        <taxon>Fungi</taxon>
        <taxon>Fungi incertae sedis</taxon>
        <taxon>Chytridiomycota</taxon>
        <taxon>Chytridiomycota incertae sedis</taxon>
        <taxon>Chytridiomycetes</taxon>
        <taxon>Chytridiales</taxon>
        <taxon>Chytriomycetaceae</taxon>
        <taxon>Chytriomyces</taxon>
    </lineage>
</organism>
<dbReference type="GO" id="GO:0000151">
    <property type="term" value="C:ubiquitin ligase complex"/>
    <property type="evidence" value="ECO:0007669"/>
    <property type="project" value="TreeGrafter"/>
</dbReference>
<sequence length="240" mass="27752">MTSVQKEKTAQFMSFTGSDEKTATTFLKAAGWKLDQACDAFFQQQSATPTFAPTTSTSLPHKRVDQAKLTKLFESYKDADENFIGLEGTERLCQDLEVDPMDIVTLILAFHLKCERMCEFKLAGWLEGWSNLQCETLEDMKKAIPVIRGDLDDATKFKDIYLFTFNFARQENQKGLGRYEHIDLWLEFLEDHKNSISKDTWVQFHDFAKKYPSAFEGYEEDGAWPLLIDEFVEFAQEKLE</sequence>
<name>A0A507FNZ2_9FUNG</name>
<reference evidence="4 5" key="1">
    <citation type="journal article" date="2019" name="Sci. Rep.">
        <title>Comparative genomics of chytrid fungi reveal insights into the obligate biotrophic and pathogenic lifestyle of Synchytrium endobioticum.</title>
        <authorList>
            <person name="van de Vossenberg B.T.L.H."/>
            <person name="Warris S."/>
            <person name="Nguyen H.D.T."/>
            <person name="van Gent-Pelzer M.P.E."/>
            <person name="Joly D.L."/>
            <person name="van de Geest H.C."/>
            <person name="Bonants P.J.M."/>
            <person name="Smith D.S."/>
            <person name="Levesque C.A."/>
            <person name="van der Lee T.A.J."/>
        </authorList>
    </citation>
    <scope>NUCLEOTIDE SEQUENCE [LARGE SCALE GENOMIC DNA]</scope>
    <source>
        <strain evidence="4 5">CBS 675.73</strain>
    </source>
</reference>
<dbReference type="GO" id="GO:0097602">
    <property type="term" value="F:cullin family protein binding"/>
    <property type="evidence" value="ECO:0007669"/>
    <property type="project" value="TreeGrafter"/>
</dbReference>
<dbReference type="Gene3D" id="1.10.238.200">
    <property type="entry name" value="Cullin, PONY binding domain"/>
    <property type="match status" value="1"/>
</dbReference>
<dbReference type="EMBL" id="QEAP01000021">
    <property type="protein sequence ID" value="TPX77400.1"/>
    <property type="molecule type" value="Genomic_DNA"/>
</dbReference>
<dbReference type="AlphaFoldDB" id="A0A507FNZ2"/>
<gene>
    <name evidence="4" type="ORF">CcCBS67573_g01321</name>
</gene>
<dbReference type="SUPFAM" id="SSF46934">
    <property type="entry name" value="UBA-like"/>
    <property type="match status" value="1"/>
</dbReference>
<dbReference type="Pfam" id="PF14555">
    <property type="entry name" value="UBA_4"/>
    <property type="match status" value="1"/>
</dbReference>
<accession>A0A507FNZ2</accession>
<comment type="function">
    <text evidence="2">Neddylation of cullins play an essential role in the regulation of SCF-type complexes activity.</text>
</comment>
<dbReference type="Gene3D" id="1.10.238.10">
    <property type="entry name" value="EF-hand"/>
    <property type="match status" value="1"/>
</dbReference>
<dbReference type="GO" id="GO:0031624">
    <property type="term" value="F:ubiquitin conjugating enzyme binding"/>
    <property type="evidence" value="ECO:0007669"/>
    <property type="project" value="TreeGrafter"/>
</dbReference>
<dbReference type="STRING" id="246404.A0A507FNZ2"/>
<dbReference type="OrthoDB" id="286637at2759"/>
<protein>
    <recommendedName>
        <fullName evidence="2">Defective in cullin neddylation protein</fullName>
    </recommendedName>
</protein>
<keyword evidence="1" id="KW-0833">Ubl conjugation pathway</keyword>
<evidence type="ECO:0000313" key="4">
    <source>
        <dbReference type="EMBL" id="TPX77400.1"/>
    </source>
</evidence>
<dbReference type="PANTHER" id="PTHR12281">
    <property type="entry name" value="RP42 RELATED"/>
    <property type="match status" value="1"/>
</dbReference>
<feature type="domain" description="DCUN1" evidence="3">
    <location>
        <begin position="64"/>
        <end position="236"/>
    </location>
</feature>
<evidence type="ECO:0000313" key="5">
    <source>
        <dbReference type="Proteomes" id="UP000320333"/>
    </source>
</evidence>
<proteinExistence type="predicted"/>
<dbReference type="GO" id="GO:0045116">
    <property type="term" value="P:protein neddylation"/>
    <property type="evidence" value="ECO:0007669"/>
    <property type="project" value="TreeGrafter"/>
</dbReference>
<dbReference type="Proteomes" id="UP000320333">
    <property type="component" value="Unassembled WGS sequence"/>
</dbReference>
<dbReference type="Gene3D" id="1.10.8.10">
    <property type="entry name" value="DNA helicase RuvA subunit, C-terminal domain"/>
    <property type="match status" value="1"/>
</dbReference>
<comment type="caution">
    <text evidence="4">The sequence shown here is derived from an EMBL/GenBank/DDBJ whole genome shotgun (WGS) entry which is preliminary data.</text>
</comment>
<evidence type="ECO:0000256" key="1">
    <source>
        <dbReference type="ARBA" id="ARBA00022786"/>
    </source>
</evidence>